<keyword evidence="3" id="KW-1185">Reference proteome</keyword>
<comment type="caution">
    <text evidence="2">The sequence shown here is derived from an EMBL/GenBank/DDBJ whole genome shotgun (WGS) entry which is preliminary data.</text>
</comment>
<organism evidence="2 3">
    <name type="scientific">Euplotes crassus</name>
    <dbReference type="NCBI Taxonomy" id="5936"/>
    <lineage>
        <taxon>Eukaryota</taxon>
        <taxon>Sar</taxon>
        <taxon>Alveolata</taxon>
        <taxon>Ciliophora</taxon>
        <taxon>Intramacronucleata</taxon>
        <taxon>Spirotrichea</taxon>
        <taxon>Hypotrichia</taxon>
        <taxon>Euplotida</taxon>
        <taxon>Euplotidae</taxon>
        <taxon>Moneuplotes</taxon>
    </lineage>
</organism>
<protein>
    <submittedName>
        <fullName evidence="2">Uncharacterized protein</fullName>
    </submittedName>
</protein>
<feature type="compositionally biased region" description="Polar residues" evidence="1">
    <location>
        <begin position="289"/>
        <end position="299"/>
    </location>
</feature>
<feature type="region of interest" description="Disordered" evidence="1">
    <location>
        <begin position="69"/>
        <end position="95"/>
    </location>
</feature>
<name>A0AAD1U7I2_EUPCR</name>
<proteinExistence type="predicted"/>
<accession>A0AAD1U7I2</accession>
<evidence type="ECO:0000256" key="1">
    <source>
        <dbReference type="SAM" id="MobiDB-lite"/>
    </source>
</evidence>
<feature type="compositionally biased region" description="Polar residues" evidence="1">
    <location>
        <begin position="73"/>
        <end position="95"/>
    </location>
</feature>
<gene>
    <name evidence="2" type="ORF">ECRASSUSDP1_LOCUS2897</name>
</gene>
<evidence type="ECO:0000313" key="3">
    <source>
        <dbReference type="Proteomes" id="UP001295684"/>
    </source>
</evidence>
<sequence>MYIIFTHSLVLRTEESSFPRLESPNESSFSPETKSSSHSTPRNWEEMSERSCLYNINEDLSCVDPRRMESKFTKSGSSKTQPQLKDQSRTKSQQKAVHFSCNKYLRSRIPLSKQKLLNYEKCKTQKCRFNLGIPLKKNGNMTQFARSAMRGRRQRALTQDRTPCTNATVWPEQKQSTAIIDLTPRESWSRIKSRRSKSKFCEDTTDYSSKKAREVRNGLEPSPSIQPGLQQALNDEIPAVFNNSNIKTIIANQSLRDNLNPRQVHKLLNYTTSFQVSQRSQISHRHTQKMPSSGAQNRRNLNKSCNFLVKSEKISLSIRHKNLVKLGSPFKVKLGGGYTNGILPTRLSNEEAQMMSISNNSTLDAKTTEAPLKRSFKNTLYSQSFKLKLRNMSRGNTKKVREKHFRKLNNLTKQDISKIVMDHIGKSKLNQRAKGLACNEPDKQQTSPCTAAKSCASGIRKEVAYIPYVSSSDKDTVYIDCGSSTRMNIL</sequence>
<dbReference type="AlphaFoldDB" id="A0AAD1U7I2"/>
<feature type="region of interest" description="Disordered" evidence="1">
    <location>
        <begin position="16"/>
        <end position="43"/>
    </location>
</feature>
<dbReference type="EMBL" id="CAMPGE010002775">
    <property type="protein sequence ID" value="CAI2361586.1"/>
    <property type="molecule type" value="Genomic_DNA"/>
</dbReference>
<evidence type="ECO:0000313" key="2">
    <source>
        <dbReference type="EMBL" id="CAI2361586.1"/>
    </source>
</evidence>
<feature type="region of interest" description="Disordered" evidence="1">
    <location>
        <begin position="278"/>
        <end position="299"/>
    </location>
</feature>
<reference evidence="2" key="1">
    <citation type="submission" date="2023-07" db="EMBL/GenBank/DDBJ databases">
        <authorList>
            <consortium name="AG Swart"/>
            <person name="Singh M."/>
            <person name="Singh A."/>
            <person name="Seah K."/>
            <person name="Emmerich C."/>
        </authorList>
    </citation>
    <scope>NUCLEOTIDE SEQUENCE</scope>
    <source>
        <strain evidence="2">DP1</strain>
    </source>
</reference>
<dbReference type="Proteomes" id="UP001295684">
    <property type="component" value="Unassembled WGS sequence"/>
</dbReference>
<feature type="compositionally biased region" description="Low complexity" evidence="1">
    <location>
        <begin position="27"/>
        <end position="39"/>
    </location>
</feature>